<keyword evidence="2" id="KW-0489">Methyltransferase</keyword>
<dbReference type="STRING" id="930171.Asphe3_18330"/>
<dbReference type="GO" id="GO:0008168">
    <property type="term" value="F:methyltransferase activity"/>
    <property type="evidence" value="ECO:0007669"/>
    <property type="project" value="UniProtKB-KW"/>
</dbReference>
<dbReference type="Proteomes" id="UP000008639">
    <property type="component" value="Chromosome"/>
</dbReference>
<organism evidence="2 3">
    <name type="scientific">Pseudarthrobacter phenanthrenivorans (strain DSM 18606 / JCM 16027 / LMG 23796 / Sphe3)</name>
    <name type="common">Arthrobacter phenanthrenivorans</name>
    <dbReference type="NCBI Taxonomy" id="930171"/>
    <lineage>
        <taxon>Bacteria</taxon>
        <taxon>Bacillati</taxon>
        <taxon>Actinomycetota</taxon>
        <taxon>Actinomycetes</taxon>
        <taxon>Micrococcales</taxon>
        <taxon>Micrococcaceae</taxon>
        <taxon>Pseudarthrobacter</taxon>
    </lineage>
</organism>
<proteinExistence type="predicted"/>
<dbReference type="RefSeq" id="WP_013600921.1">
    <property type="nucleotide sequence ID" value="NC_015145.1"/>
</dbReference>
<dbReference type="SUPFAM" id="SSF53335">
    <property type="entry name" value="S-adenosyl-L-methionine-dependent methyltransferases"/>
    <property type="match status" value="1"/>
</dbReference>
<feature type="region of interest" description="Disordered" evidence="1">
    <location>
        <begin position="279"/>
        <end position="298"/>
    </location>
</feature>
<sequence length="298" mass="32690">MIVPNISQSTAAVADHYDELDPVYRRVWGDHVHHGLWVTGRETPGEAVEALVDTVGERLRLTPGETCVDIGCGYGSTARRLASTRGVRVTGFTLSAEQAHFAAAHSVPDVDIRVRDWLDNDVADASVDAAWAIESSEHMVDKPGFFAEAHRVLLPGGSFVICAWLAESGAGGWKVRHLLEPICREGRLPSMGTREEYEAMATAAGFVVTGYEDVSRRVARTWMICAGRLVKALFTDREMRRLALRARNRVFVLSIPRLILAYRTGAMHYGIFTLTKASGSGRVSNQDRAEKSGELHSG</sequence>
<dbReference type="OrthoDB" id="3172472at2"/>
<gene>
    <name evidence="2" type="ordered locus">Asphe3_18330</name>
</gene>
<accession>F0MBQ6</accession>
<reference evidence="2 3" key="1">
    <citation type="journal article" date="2011" name="Stand. Genomic Sci.">
        <title>Complete genome sequence of Arthrobacter phenanthrenivorans type strain (Sphe3).</title>
        <authorList>
            <person name="Kallimanis A."/>
            <person name="Labutti K.M."/>
            <person name="Lapidus A."/>
            <person name="Clum A."/>
            <person name="Lykidis A."/>
            <person name="Mavromatis K."/>
            <person name="Pagani I."/>
            <person name="Liolios K."/>
            <person name="Ivanova N."/>
            <person name="Goodwin L."/>
            <person name="Pitluck S."/>
            <person name="Chen A."/>
            <person name="Palaniappan K."/>
            <person name="Markowitz V."/>
            <person name="Bristow J."/>
            <person name="Velentzas A.D."/>
            <person name="Perisynakis A."/>
            <person name="Ouzounis C.C."/>
            <person name="Kyrpides N.C."/>
            <person name="Koukkou A.I."/>
            <person name="Drainas C."/>
        </authorList>
    </citation>
    <scope>NUCLEOTIDE SEQUENCE [LARGE SCALE GENOMIC DNA]</scope>
    <source>
        <strain evidence="3">DSM 18606 / JCM 16027 / LMG 23796 / Sphe3</strain>
    </source>
</reference>
<name>F0MBQ6_PSEPM</name>
<feature type="compositionally biased region" description="Basic and acidic residues" evidence="1">
    <location>
        <begin position="285"/>
        <end position="298"/>
    </location>
</feature>
<dbReference type="Pfam" id="PF02353">
    <property type="entry name" value="CMAS"/>
    <property type="match status" value="1"/>
</dbReference>
<dbReference type="HOGENOM" id="CLU_039068_6_0_11"/>
<evidence type="ECO:0000313" key="3">
    <source>
        <dbReference type="Proteomes" id="UP000008639"/>
    </source>
</evidence>
<dbReference type="PANTHER" id="PTHR44068:SF11">
    <property type="entry name" value="GERANYL DIPHOSPHATE 2-C-METHYLTRANSFERASE"/>
    <property type="match status" value="1"/>
</dbReference>
<dbReference type="InterPro" id="IPR029063">
    <property type="entry name" value="SAM-dependent_MTases_sf"/>
</dbReference>
<dbReference type="EMBL" id="CP002379">
    <property type="protein sequence ID" value="ADX72989.1"/>
    <property type="molecule type" value="Genomic_DNA"/>
</dbReference>
<dbReference type="GO" id="GO:0032259">
    <property type="term" value="P:methylation"/>
    <property type="evidence" value="ECO:0007669"/>
    <property type="project" value="UniProtKB-KW"/>
</dbReference>
<dbReference type="CDD" id="cd02440">
    <property type="entry name" value="AdoMet_MTases"/>
    <property type="match status" value="1"/>
</dbReference>
<dbReference type="eggNOG" id="COG2230">
    <property type="taxonomic scope" value="Bacteria"/>
</dbReference>
<keyword evidence="2" id="KW-0808">Transferase</keyword>
<dbReference type="Gene3D" id="3.40.50.150">
    <property type="entry name" value="Vaccinia Virus protein VP39"/>
    <property type="match status" value="1"/>
</dbReference>
<dbReference type="InterPro" id="IPR050447">
    <property type="entry name" value="Erg6_SMT_methyltransf"/>
</dbReference>
<protein>
    <submittedName>
        <fullName evidence="2">Methyltransferase, cyclopropane fatty acid synthase</fullName>
    </submittedName>
</protein>
<evidence type="ECO:0000256" key="1">
    <source>
        <dbReference type="SAM" id="MobiDB-lite"/>
    </source>
</evidence>
<evidence type="ECO:0000313" key="2">
    <source>
        <dbReference type="EMBL" id="ADX72989.1"/>
    </source>
</evidence>
<dbReference type="KEGG" id="apn:Asphe3_18330"/>
<dbReference type="AlphaFoldDB" id="F0MBQ6"/>
<dbReference type="PANTHER" id="PTHR44068">
    <property type="entry name" value="ZGC:194242"/>
    <property type="match status" value="1"/>
</dbReference>